<feature type="compositionally biased region" description="Basic and acidic residues" evidence="1">
    <location>
        <begin position="210"/>
        <end position="221"/>
    </location>
</feature>
<evidence type="ECO:0000256" key="1">
    <source>
        <dbReference type="SAM" id="MobiDB-lite"/>
    </source>
</evidence>
<feature type="domain" description="CID" evidence="2">
    <location>
        <begin position="1"/>
        <end position="34"/>
    </location>
</feature>
<feature type="compositionally biased region" description="Polar residues" evidence="1">
    <location>
        <begin position="447"/>
        <end position="459"/>
    </location>
</feature>
<feature type="compositionally biased region" description="Basic and acidic residues" evidence="1">
    <location>
        <begin position="834"/>
        <end position="874"/>
    </location>
</feature>
<protein>
    <recommendedName>
        <fullName evidence="2">CID domain-containing protein</fullName>
    </recommendedName>
</protein>
<feature type="region of interest" description="Disordered" evidence="1">
    <location>
        <begin position="786"/>
        <end position="1047"/>
    </location>
</feature>
<proteinExistence type="predicted"/>
<feature type="compositionally biased region" description="Pro residues" evidence="1">
    <location>
        <begin position="887"/>
        <end position="904"/>
    </location>
</feature>
<name>A0ABU7CGQ5_9TELE</name>
<feature type="region of interest" description="Disordered" evidence="1">
    <location>
        <begin position="187"/>
        <end position="268"/>
    </location>
</feature>
<sequence length="1139" mass="123176">MIKSVERILSIWEERDVYSGTLVTDLRNILVKEESPPETPVEQKTPVESKADLRSKVVAEFVPQAFIEQLTKYKRSLDEVDLREKQLAAMRVDIFSSDALRKLKDKAGGKKFSRDFEEGSAQLQEFVKFFEKQSKTGPTLLEALGNADIFYEMQYKEVKIVANAYQTFANRVSHLKRKLDALKATLPDLDESPIPSPTADAPSPTGSESPFHELELAHPDPDLDGSAMDDDAEPPAPSPLSSLGASPKQDEAIGENDNREVEDMELSEEEMDSGGIIVEEQKESFSQPVVSAPIPLKSEASLATEPLIPQVVPPAALPAAVPLEVPATVPANFFTTVSSAAPADVSTNILSTVPAAAAAAPPATLPAAALKSVDLGKIGSILNSLSPVIKTTAAVVEERPKAPTLMPKPTAPLAPQDASSLVNLLSKVDVSPADLLSALSKVQSQSSLKGTTPLLSPNTVPDPFTPGKITSSPSSSSASAASSQSIALSFPAPVHSSSKSAAQQNSQAAPKTSNKASALVQALHRDMDLSTDPEPFISSSSLESKIHSFLQGNPAFSAFDQSFPTNASVRGERFSPVTGTDNQEGTPVRDEGGGTPTQDEIMDKAAAVPFGSSNNQSSVNEAAKTAPVAFENNKQKNPNNPQHPAPLLQGFAQNGQIFQSFPFGKPEMLESGIPAPASHYQHVAMHPGGPAFGEGVPGSASSSQIVEGFQRANEQSWFGDAHPEGSSQQPSGYNMLVPGVRENKTMALFPYQTEQTREHHEFVSQQGPSAASNFFRCSLPPVPKVPPPPPSFDPPVTSPAGGLMNPPQQEPVHNTAAAGGVGGRGDSLISSMVVHDHQHTSSLHPDDLFHDPHRPQQHQEFHPHPDDMRYHDDLGQPDAHFLQDDPYYPPDDPYFRPGSPPHPYPRGRGHFSPPLSPSRDPYFAHEQHNPPPPRQYAPRRPPPPRHEMRHHGQRPPPPRPPHLARHPHPRGPPRPPFPRFNGPDPRFRGKRPGPRGGGPMFPPKRPFLPPRCADPSGHQRTVIQTGKKEVKKEKRTKSVKIPGGSEKAAELLSEDRRLKKMRGVQSHFDVCDVMEKRKKKNLHCAPLADGSEDFFESCSAPGDDGSSWSVMNAENHSSKLSKLQVSIPSDTTILSWIWL</sequence>
<comment type="caution">
    <text evidence="3">The sequence shown here is derived from an EMBL/GenBank/DDBJ whole genome shotgun (WGS) entry which is preliminary data.</text>
</comment>
<organism evidence="3 4">
    <name type="scientific">Ataeniobius toweri</name>
    <dbReference type="NCBI Taxonomy" id="208326"/>
    <lineage>
        <taxon>Eukaryota</taxon>
        <taxon>Metazoa</taxon>
        <taxon>Chordata</taxon>
        <taxon>Craniata</taxon>
        <taxon>Vertebrata</taxon>
        <taxon>Euteleostomi</taxon>
        <taxon>Actinopterygii</taxon>
        <taxon>Neopterygii</taxon>
        <taxon>Teleostei</taxon>
        <taxon>Neoteleostei</taxon>
        <taxon>Acanthomorphata</taxon>
        <taxon>Ovalentaria</taxon>
        <taxon>Atherinomorphae</taxon>
        <taxon>Cyprinodontiformes</taxon>
        <taxon>Goodeidae</taxon>
        <taxon>Ataeniobius</taxon>
    </lineage>
</organism>
<feature type="compositionally biased region" description="Basic and acidic residues" evidence="1">
    <location>
        <begin position="248"/>
        <end position="261"/>
    </location>
</feature>
<feature type="compositionally biased region" description="Basic residues" evidence="1">
    <location>
        <begin position="962"/>
        <end position="971"/>
    </location>
</feature>
<accession>A0ABU7CGQ5</accession>
<dbReference type="InterPro" id="IPR006569">
    <property type="entry name" value="CID_dom"/>
</dbReference>
<dbReference type="EMBL" id="JAHUTI010090789">
    <property type="protein sequence ID" value="MED6261799.1"/>
    <property type="molecule type" value="Genomic_DNA"/>
</dbReference>
<feature type="compositionally biased region" description="Low complexity" evidence="1">
    <location>
        <begin position="496"/>
        <end position="509"/>
    </location>
</feature>
<dbReference type="PROSITE" id="PS51391">
    <property type="entry name" value="CID"/>
    <property type="match status" value="1"/>
</dbReference>
<evidence type="ECO:0000313" key="3">
    <source>
        <dbReference type="EMBL" id="MED6261799.1"/>
    </source>
</evidence>
<dbReference type="Proteomes" id="UP001345963">
    <property type="component" value="Unassembled WGS sequence"/>
</dbReference>
<gene>
    <name evidence="3" type="ORF">ATANTOWER_010208</name>
</gene>
<dbReference type="PANTHER" id="PTHR12460">
    <property type="entry name" value="CYCLIN-DEPENDENT KINASE INHIBITOR-RELATED PROTEIN"/>
    <property type="match status" value="1"/>
</dbReference>
<feature type="compositionally biased region" description="Pro residues" evidence="1">
    <location>
        <begin position="1000"/>
        <end position="1009"/>
    </location>
</feature>
<reference evidence="3 4" key="1">
    <citation type="submission" date="2021-07" db="EMBL/GenBank/DDBJ databases">
        <authorList>
            <person name="Palmer J.M."/>
        </authorList>
    </citation>
    <scope>NUCLEOTIDE SEQUENCE [LARGE SCALE GENOMIC DNA]</scope>
    <source>
        <strain evidence="3 4">AT_MEX2019</strain>
        <tissue evidence="3">Muscle</tissue>
    </source>
</reference>
<keyword evidence="4" id="KW-1185">Reference proteome</keyword>
<feature type="region of interest" description="Disordered" evidence="1">
    <location>
        <begin position="447"/>
        <end position="478"/>
    </location>
</feature>
<evidence type="ECO:0000259" key="2">
    <source>
        <dbReference type="PROSITE" id="PS51391"/>
    </source>
</evidence>
<feature type="region of interest" description="Disordered" evidence="1">
    <location>
        <begin position="571"/>
        <end position="599"/>
    </location>
</feature>
<evidence type="ECO:0000313" key="4">
    <source>
        <dbReference type="Proteomes" id="UP001345963"/>
    </source>
</evidence>
<dbReference type="Gene3D" id="6.10.250.2560">
    <property type="match status" value="1"/>
</dbReference>
<feature type="compositionally biased region" description="Pro residues" evidence="1">
    <location>
        <begin position="929"/>
        <end position="941"/>
    </location>
</feature>
<dbReference type="PANTHER" id="PTHR12460:SF40">
    <property type="entry name" value="REGULATION OF NUCLEAR PRE-MRNA DOMAIN-CONTAINING PROTEIN 2"/>
    <property type="match status" value="1"/>
</dbReference>
<feature type="region of interest" description="Disordered" evidence="1">
    <location>
        <begin position="494"/>
        <end position="518"/>
    </location>
</feature>
<feature type="compositionally biased region" description="Pro residues" evidence="1">
    <location>
        <begin position="786"/>
        <end position="797"/>
    </location>
</feature>